<keyword evidence="2" id="KW-0479">Metal-binding</keyword>
<dbReference type="SUPFAM" id="SSF52141">
    <property type="entry name" value="Uracil-DNA glycosylase-like"/>
    <property type="match status" value="1"/>
</dbReference>
<protein>
    <recommendedName>
        <fullName evidence="9">Type-5 uracil-DNA glycosylase</fullName>
    </recommendedName>
</protein>
<dbReference type="EMBL" id="VBAK01000113">
    <property type="protein sequence ID" value="TMI90389.1"/>
    <property type="molecule type" value="Genomic_DNA"/>
</dbReference>
<evidence type="ECO:0000256" key="6">
    <source>
        <dbReference type="ARBA" id="ARBA00023014"/>
    </source>
</evidence>
<evidence type="ECO:0000256" key="3">
    <source>
        <dbReference type="ARBA" id="ARBA00022763"/>
    </source>
</evidence>
<evidence type="ECO:0000256" key="8">
    <source>
        <dbReference type="ARBA" id="ARBA00023779"/>
    </source>
</evidence>
<feature type="domain" description="Uracil-DNA glycosylase-like" evidence="11">
    <location>
        <begin position="73"/>
        <end position="244"/>
    </location>
</feature>
<organism evidence="12 13">
    <name type="scientific">Candidatus Segetimicrobium genomatis</name>
    <dbReference type="NCBI Taxonomy" id="2569760"/>
    <lineage>
        <taxon>Bacteria</taxon>
        <taxon>Bacillati</taxon>
        <taxon>Candidatus Sysuimicrobiota</taxon>
        <taxon>Candidatus Sysuimicrobiia</taxon>
        <taxon>Candidatus Sysuimicrobiales</taxon>
        <taxon>Candidatus Segetimicrobiaceae</taxon>
        <taxon>Candidatus Segetimicrobium</taxon>
    </lineage>
</organism>
<dbReference type="AlphaFoldDB" id="A0A537K3N7"/>
<keyword evidence="1" id="KW-0004">4Fe-4S</keyword>
<dbReference type="InterPro" id="IPR005122">
    <property type="entry name" value="Uracil-DNA_glycosylase-like"/>
</dbReference>
<keyword evidence="3" id="KW-0227">DNA damage</keyword>
<dbReference type="CDD" id="cd10031">
    <property type="entry name" value="UDG-F5_TTUDGB_like"/>
    <property type="match status" value="1"/>
</dbReference>
<evidence type="ECO:0000256" key="10">
    <source>
        <dbReference type="SAM" id="MobiDB-lite"/>
    </source>
</evidence>
<keyword evidence="6" id="KW-0411">Iron-sulfur</keyword>
<dbReference type="InterPro" id="IPR044147">
    <property type="entry name" value="UdgB-like"/>
</dbReference>
<sequence length="273" mass="29538">MRRRDRRVAGSRSGPRGRLQATPPGVGRDRLSAVARDVVACAACPRLRRYCAAVAARGKREFAGWRYWAKPVPGFGDPRAELLVVGLAPAAHGANRTGRMFTGDGSGTWLIRAMHRAGFANRPTSVRRGDGLRLHRAYITAAVRCAPPENKPAPVEMARCRPYLARELALLPRVRVIVALGRIGFEACRRLLAAQGADVRALRFAHGAACAPGPAFPTVIASYHPSRQNTNTGKLTEPMLDRVFEMARALVDGPVQERDAPARGGSGRRIGDV</sequence>
<dbReference type="SMART" id="SM00986">
    <property type="entry name" value="UDG"/>
    <property type="match status" value="1"/>
</dbReference>
<keyword evidence="4" id="KW-0378">Hydrolase</keyword>
<dbReference type="GO" id="GO:0006284">
    <property type="term" value="P:base-excision repair"/>
    <property type="evidence" value="ECO:0007669"/>
    <property type="project" value="InterPro"/>
</dbReference>
<dbReference type="PANTHER" id="PTHR33693:SF3">
    <property type="entry name" value="TYPE-5 URACIL-DNA GLYCOSYLASE"/>
    <property type="match status" value="1"/>
</dbReference>
<evidence type="ECO:0000256" key="9">
    <source>
        <dbReference type="ARBA" id="ARBA00023887"/>
    </source>
</evidence>
<dbReference type="PANTHER" id="PTHR33693">
    <property type="entry name" value="TYPE-5 URACIL-DNA GLYCOSYLASE"/>
    <property type="match status" value="1"/>
</dbReference>
<keyword evidence="7" id="KW-0234">DNA repair</keyword>
<dbReference type="Pfam" id="PF03167">
    <property type="entry name" value="UDG"/>
    <property type="match status" value="1"/>
</dbReference>
<dbReference type="GO" id="GO:0051539">
    <property type="term" value="F:4 iron, 4 sulfur cluster binding"/>
    <property type="evidence" value="ECO:0007669"/>
    <property type="project" value="UniProtKB-KW"/>
</dbReference>
<dbReference type="GO" id="GO:0033958">
    <property type="term" value="F:DNA-deoxyinosine glycosylase activity"/>
    <property type="evidence" value="ECO:0007669"/>
    <property type="project" value="InterPro"/>
</dbReference>
<name>A0A537K3N7_9BACT</name>
<evidence type="ECO:0000259" key="11">
    <source>
        <dbReference type="SMART" id="SM00986"/>
    </source>
</evidence>
<feature type="region of interest" description="Disordered" evidence="10">
    <location>
        <begin position="1"/>
        <end position="28"/>
    </location>
</feature>
<dbReference type="GO" id="GO:0004844">
    <property type="term" value="F:uracil DNA N-glycosylase activity"/>
    <property type="evidence" value="ECO:0007669"/>
    <property type="project" value="InterPro"/>
</dbReference>
<keyword evidence="5" id="KW-0408">Iron</keyword>
<evidence type="ECO:0000256" key="1">
    <source>
        <dbReference type="ARBA" id="ARBA00022485"/>
    </source>
</evidence>
<dbReference type="GO" id="GO:0046872">
    <property type="term" value="F:metal ion binding"/>
    <property type="evidence" value="ECO:0007669"/>
    <property type="project" value="UniProtKB-KW"/>
</dbReference>
<evidence type="ECO:0000256" key="5">
    <source>
        <dbReference type="ARBA" id="ARBA00023004"/>
    </source>
</evidence>
<evidence type="ECO:0000256" key="4">
    <source>
        <dbReference type="ARBA" id="ARBA00022801"/>
    </source>
</evidence>
<dbReference type="InterPro" id="IPR051536">
    <property type="entry name" value="UDG_Type-4/5"/>
</dbReference>
<proteinExistence type="inferred from homology"/>
<dbReference type="InterPro" id="IPR036895">
    <property type="entry name" value="Uracil-DNA_glycosylase-like_sf"/>
</dbReference>
<evidence type="ECO:0000313" key="12">
    <source>
        <dbReference type="EMBL" id="TMI90389.1"/>
    </source>
</evidence>
<gene>
    <name evidence="12" type="ORF">E6H00_07110</name>
</gene>
<comment type="similarity">
    <text evidence="8">Belongs to the uracil-DNA glycosylase (UDG) superfamily. Type 5 (UDGb) family.</text>
</comment>
<dbReference type="Proteomes" id="UP000318509">
    <property type="component" value="Unassembled WGS sequence"/>
</dbReference>
<evidence type="ECO:0000256" key="2">
    <source>
        <dbReference type="ARBA" id="ARBA00022723"/>
    </source>
</evidence>
<reference evidence="12 13" key="1">
    <citation type="journal article" date="2019" name="Nat. Microbiol.">
        <title>Mediterranean grassland soil C-N compound turnover is dependent on rainfall and depth, and is mediated by genomically divergent microorganisms.</title>
        <authorList>
            <person name="Diamond S."/>
            <person name="Andeer P.F."/>
            <person name="Li Z."/>
            <person name="Crits-Christoph A."/>
            <person name="Burstein D."/>
            <person name="Anantharaman K."/>
            <person name="Lane K.R."/>
            <person name="Thomas B.C."/>
            <person name="Pan C."/>
            <person name="Northen T.R."/>
            <person name="Banfield J.F."/>
        </authorList>
    </citation>
    <scope>NUCLEOTIDE SEQUENCE [LARGE SCALE GENOMIC DNA]</scope>
    <source>
        <strain evidence="12">NP_3</strain>
    </source>
</reference>
<dbReference type="SMART" id="SM00987">
    <property type="entry name" value="UreE_C"/>
    <property type="match status" value="1"/>
</dbReference>
<evidence type="ECO:0000256" key="7">
    <source>
        <dbReference type="ARBA" id="ARBA00023204"/>
    </source>
</evidence>
<comment type="caution">
    <text evidence="12">The sequence shown here is derived from an EMBL/GenBank/DDBJ whole genome shotgun (WGS) entry which is preliminary data.</text>
</comment>
<dbReference type="Gene3D" id="3.40.470.10">
    <property type="entry name" value="Uracil-DNA glycosylase-like domain"/>
    <property type="match status" value="1"/>
</dbReference>
<accession>A0A537K3N7</accession>
<evidence type="ECO:0000313" key="13">
    <source>
        <dbReference type="Proteomes" id="UP000318509"/>
    </source>
</evidence>